<keyword evidence="2" id="KW-1185">Reference proteome</keyword>
<comment type="caution">
    <text evidence="1">The sequence shown here is derived from an EMBL/GenBank/DDBJ whole genome shotgun (WGS) entry which is preliminary data.</text>
</comment>
<protein>
    <submittedName>
        <fullName evidence="1">Uncharacterized protein</fullName>
    </submittedName>
</protein>
<reference evidence="1" key="1">
    <citation type="journal article" date="2023" name="Nat. Commun.">
        <title>Diploid and tetraploid genomes of Acorus and the evolution of monocots.</title>
        <authorList>
            <person name="Ma L."/>
            <person name="Liu K.W."/>
            <person name="Li Z."/>
            <person name="Hsiao Y.Y."/>
            <person name="Qi Y."/>
            <person name="Fu T."/>
            <person name="Tang G.D."/>
            <person name="Zhang D."/>
            <person name="Sun W.H."/>
            <person name="Liu D.K."/>
            <person name="Li Y."/>
            <person name="Chen G.Z."/>
            <person name="Liu X.D."/>
            <person name="Liao X.Y."/>
            <person name="Jiang Y.T."/>
            <person name="Yu X."/>
            <person name="Hao Y."/>
            <person name="Huang J."/>
            <person name="Zhao X.W."/>
            <person name="Ke S."/>
            <person name="Chen Y.Y."/>
            <person name="Wu W.L."/>
            <person name="Hsu J.L."/>
            <person name="Lin Y.F."/>
            <person name="Huang M.D."/>
            <person name="Li C.Y."/>
            <person name="Huang L."/>
            <person name="Wang Z.W."/>
            <person name="Zhao X."/>
            <person name="Zhong W.Y."/>
            <person name="Peng D.H."/>
            <person name="Ahmad S."/>
            <person name="Lan S."/>
            <person name="Zhang J.S."/>
            <person name="Tsai W.C."/>
            <person name="Van de Peer Y."/>
            <person name="Liu Z.J."/>
        </authorList>
    </citation>
    <scope>NUCLEOTIDE SEQUENCE</scope>
    <source>
        <strain evidence="1">CP</strain>
    </source>
</reference>
<dbReference type="AlphaFoldDB" id="A0AAV9FM81"/>
<reference evidence="1" key="2">
    <citation type="submission" date="2023-06" db="EMBL/GenBank/DDBJ databases">
        <authorList>
            <person name="Ma L."/>
            <person name="Liu K.-W."/>
            <person name="Li Z."/>
            <person name="Hsiao Y.-Y."/>
            <person name="Qi Y."/>
            <person name="Fu T."/>
            <person name="Tang G."/>
            <person name="Zhang D."/>
            <person name="Sun W.-H."/>
            <person name="Liu D.-K."/>
            <person name="Li Y."/>
            <person name="Chen G.-Z."/>
            <person name="Liu X.-D."/>
            <person name="Liao X.-Y."/>
            <person name="Jiang Y.-T."/>
            <person name="Yu X."/>
            <person name="Hao Y."/>
            <person name="Huang J."/>
            <person name="Zhao X.-W."/>
            <person name="Ke S."/>
            <person name="Chen Y.-Y."/>
            <person name="Wu W.-L."/>
            <person name="Hsu J.-L."/>
            <person name="Lin Y.-F."/>
            <person name="Huang M.-D."/>
            <person name="Li C.-Y."/>
            <person name="Huang L."/>
            <person name="Wang Z.-W."/>
            <person name="Zhao X."/>
            <person name="Zhong W.-Y."/>
            <person name="Peng D.-H."/>
            <person name="Ahmad S."/>
            <person name="Lan S."/>
            <person name="Zhang J.-S."/>
            <person name="Tsai W.-C."/>
            <person name="Van De Peer Y."/>
            <person name="Liu Z.-J."/>
        </authorList>
    </citation>
    <scope>NUCLEOTIDE SEQUENCE</scope>
    <source>
        <strain evidence="1">CP</strain>
        <tissue evidence="1">Leaves</tissue>
    </source>
</reference>
<accession>A0AAV9FM81</accession>
<evidence type="ECO:0000313" key="1">
    <source>
        <dbReference type="EMBL" id="KAK1327095.1"/>
    </source>
</evidence>
<sequence>MDGQYLIEMIEKGVPSQSFPDQKGFWYVASGSMVLSSYKVGEFYIKSMIEADRATTAVGSQGDSLFAPSCVHSQN</sequence>
<organism evidence="1 2">
    <name type="scientific">Acorus calamus</name>
    <name type="common">Sweet flag</name>
    <dbReference type="NCBI Taxonomy" id="4465"/>
    <lineage>
        <taxon>Eukaryota</taxon>
        <taxon>Viridiplantae</taxon>
        <taxon>Streptophyta</taxon>
        <taxon>Embryophyta</taxon>
        <taxon>Tracheophyta</taxon>
        <taxon>Spermatophyta</taxon>
        <taxon>Magnoliopsida</taxon>
        <taxon>Liliopsida</taxon>
        <taxon>Acoraceae</taxon>
        <taxon>Acorus</taxon>
    </lineage>
</organism>
<name>A0AAV9FM81_ACOCL</name>
<dbReference type="Proteomes" id="UP001180020">
    <property type="component" value="Unassembled WGS sequence"/>
</dbReference>
<gene>
    <name evidence="1" type="ORF">QJS10_CPA01g02326</name>
</gene>
<dbReference type="EMBL" id="JAUJYO010000001">
    <property type="protein sequence ID" value="KAK1327095.1"/>
    <property type="molecule type" value="Genomic_DNA"/>
</dbReference>
<proteinExistence type="predicted"/>
<evidence type="ECO:0000313" key="2">
    <source>
        <dbReference type="Proteomes" id="UP001180020"/>
    </source>
</evidence>